<dbReference type="CDD" id="cd09917">
    <property type="entry name" value="F-box_SF"/>
    <property type="match status" value="1"/>
</dbReference>
<dbReference type="RefSeq" id="XP_033392082.1">
    <property type="nucleotide sequence ID" value="XM_033541382.1"/>
</dbReference>
<name>A0A6A6AZD0_9PEZI</name>
<accession>A0A6A6AZD0</accession>
<dbReference type="GeneID" id="54298878"/>
<feature type="domain" description="F-box" evidence="2">
    <location>
        <begin position="28"/>
        <end position="63"/>
    </location>
</feature>
<dbReference type="SUPFAM" id="SSF81383">
    <property type="entry name" value="F-box domain"/>
    <property type="match status" value="1"/>
</dbReference>
<dbReference type="InterPro" id="IPR001810">
    <property type="entry name" value="F-box_dom"/>
</dbReference>
<dbReference type="Proteomes" id="UP000799438">
    <property type="component" value="Unassembled WGS sequence"/>
</dbReference>
<evidence type="ECO:0000313" key="3">
    <source>
        <dbReference type="EMBL" id="KAF2136364.1"/>
    </source>
</evidence>
<reference evidence="3" key="1">
    <citation type="journal article" date="2020" name="Stud. Mycol.">
        <title>101 Dothideomycetes genomes: a test case for predicting lifestyles and emergence of pathogens.</title>
        <authorList>
            <person name="Haridas S."/>
            <person name="Albert R."/>
            <person name="Binder M."/>
            <person name="Bloem J."/>
            <person name="Labutti K."/>
            <person name="Salamov A."/>
            <person name="Andreopoulos B."/>
            <person name="Baker S."/>
            <person name="Barry K."/>
            <person name="Bills G."/>
            <person name="Bluhm B."/>
            <person name="Cannon C."/>
            <person name="Castanera R."/>
            <person name="Culley D."/>
            <person name="Daum C."/>
            <person name="Ezra D."/>
            <person name="Gonzalez J."/>
            <person name="Henrissat B."/>
            <person name="Kuo A."/>
            <person name="Liang C."/>
            <person name="Lipzen A."/>
            <person name="Lutzoni F."/>
            <person name="Magnuson J."/>
            <person name="Mondo S."/>
            <person name="Nolan M."/>
            <person name="Ohm R."/>
            <person name="Pangilinan J."/>
            <person name="Park H.-J."/>
            <person name="Ramirez L."/>
            <person name="Alfaro M."/>
            <person name="Sun H."/>
            <person name="Tritt A."/>
            <person name="Yoshinaga Y."/>
            <person name="Zwiers L.-H."/>
            <person name="Turgeon B."/>
            <person name="Goodwin S."/>
            <person name="Spatafora J."/>
            <person name="Crous P."/>
            <person name="Grigoriev I."/>
        </authorList>
    </citation>
    <scope>NUCLEOTIDE SEQUENCE</scope>
    <source>
        <strain evidence="3">CBS 121167</strain>
    </source>
</reference>
<dbReference type="EMBL" id="ML995523">
    <property type="protein sequence ID" value="KAF2136364.1"/>
    <property type="molecule type" value="Genomic_DNA"/>
</dbReference>
<dbReference type="Pfam" id="PF00646">
    <property type="entry name" value="F-box"/>
    <property type="match status" value="1"/>
</dbReference>
<organism evidence="3 4">
    <name type="scientific">Aplosporella prunicola CBS 121167</name>
    <dbReference type="NCBI Taxonomy" id="1176127"/>
    <lineage>
        <taxon>Eukaryota</taxon>
        <taxon>Fungi</taxon>
        <taxon>Dikarya</taxon>
        <taxon>Ascomycota</taxon>
        <taxon>Pezizomycotina</taxon>
        <taxon>Dothideomycetes</taxon>
        <taxon>Dothideomycetes incertae sedis</taxon>
        <taxon>Botryosphaeriales</taxon>
        <taxon>Aplosporellaceae</taxon>
        <taxon>Aplosporella</taxon>
    </lineage>
</organism>
<gene>
    <name evidence="3" type="ORF">K452DRAFT_292452</name>
</gene>
<dbReference type="OrthoDB" id="3943734at2759"/>
<evidence type="ECO:0000256" key="1">
    <source>
        <dbReference type="SAM" id="MobiDB-lite"/>
    </source>
</evidence>
<feature type="region of interest" description="Disordered" evidence="1">
    <location>
        <begin position="1"/>
        <end position="25"/>
    </location>
</feature>
<keyword evidence="4" id="KW-1185">Reference proteome</keyword>
<evidence type="ECO:0000313" key="4">
    <source>
        <dbReference type="Proteomes" id="UP000799438"/>
    </source>
</evidence>
<feature type="region of interest" description="Disordered" evidence="1">
    <location>
        <begin position="196"/>
        <end position="217"/>
    </location>
</feature>
<dbReference type="AlphaFoldDB" id="A0A6A6AZD0"/>
<evidence type="ECO:0000259" key="2">
    <source>
        <dbReference type="Pfam" id="PF00646"/>
    </source>
</evidence>
<protein>
    <recommendedName>
        <fullName evidence="2">F-box domain-containing protein</fullName>
    </recommendedName>
</protein>
<proteinExistence type="predicted"/>
<feature type="compositionally biased region" description="Polar residues" evidence="1">
    <location>
        <begin position="1"/>
        <end position="11"/>
    </location>
</feature>
<dbReference type="InterPro" id="IPR036047">
    <property type="entry name" value="F-box-like_dom_sf"/>
</dbReference>
<sequence>MSLSYVVSEQPQLEAGASPESDDTFSPLERLPYELQDIIIGFLEVPAIIRMRCASKFWRSRIDVSESRPHIICQERRSLVCLYYDIISKPWFQASRENIIPRLGPSEAEARRQLLDRISTEHVSEFEVWLREWPAKAVIGRIWPWISQDKDSSNKDWWWTVGDNFSLGWHMPLPIHDQRRDPCYIMVDSRSNLDSRCHTDQGQLRTEGWGSPKLDDPELRQTHFSPETLTIYQRQDSNGYYSDTLILSGGGPFNGTIHQGVSKGKIFLGANDEQSDRSRCSSSWVDYLREKCTKIESEYNKVQRMNEMMAKWMKSSQAGQTSWARSS</sequence>